<evidence type="ECO:0000256" key="2">
    <source>
        <dbReference type="ARBA" id="ARBA00011245"/>
    </source>
</evidence>
<dbReference type="Gene3D" id="2.40.30.10">
    <property type="entry name" value="Translation factors"/>
    <property type="match status" value="2"/>
</dbReference>
<dbReference type="InterPro" id="IPR004161">
    <property type="entry name" value="EFTu-like_2"/>
</dbReference>
<dbReference type="InterPro" id="IPR009001">
    <property type="entry name" value="Transl_elong_EF1A/Init_IF2_C"/>
</dbReference>
<dbReference type="PRINTS" id="PR00315">
    <property type="entry name" value="ELONGATNFCT"/>
</dbReference>
<dbReference type="NCBIfam" id="NF000766">
    <property type="entry name" value="PRK00049.1"/>
    <property type="match status" value="1"/>
</dbReference>
<evidence type="ECO:0000256" key="5">
    <source>
        <dbReference type="ARBA" id="ARBA00022723"/>
    </source>
</evidence>
<dbReference type="Proteomes" id="UP001208570">
    <property type="component" value="Unassembled WGS sequence"/>
</dbReference>
<dbReference type="InterPro" id="IPR027417">
    <property type="entry name" value="P-loop_NTPase"/>
</dbReference>
<evidence type="ECO:0000313" key="14">
    <source>
        <dbReference type="Proteomes" id="UP001208570"/>
    </source>
</evidence>
<protein>
    <recommendedName>
        <fullName evidence="3">protein-synthesizing GTPase</fullName>
        <ecNumber evidence="3">3.6.5.3</ecNumber>
    </recommendedName>
</protein>
<comment type="subunit">
    <text evidence="2">Monomer.</text>
</comment>
<evidence type="ECO:0000256" key="6">
    <source>
        <dbReference type="ARBA" id="ARBA00022741"/>
    </source>
</evidence>
<dbReference type="Gene3D" id="3.40.50.300">
    <property type="entry name" value="P-loop containing nucleotide triphosphate hydrolases"/>
    <property type="match status" value="1"/>
</dbReference>
<dbReference type="InterPro" id="IPR000795">
    <property type="entry name" value="T_Tr_GTP-bd_dom"/>
</dbReference>
<dbReference type="AlphaFoldDB" id="A0AAD9K7Q7"/>
<dbReference type="GO" id="GO:0005525">
    <property type="term" value="F:GTP binding"/>
    <property type="evidence" value="ECO:0007669"/>
    <property type="project" value="UniProtKB-KW"/>
</dbReference>
<evidence type="ECO:0000256" key="10">
    <source>
        <dbReference type="ARBA" id="ARBA00022917"/>
    </source>
</evidence>
<dbReference type="EC" id="3.6.5.3" evidence="3"/>
<keyword evidence="5" id="KW-0479">Metal-binding</keyword>
<dbReference type="NCBIfam" id="NF009373">
    <property type="entry name" value="PRK12736.1"/>
    <property type="match status" value="1"/>
</dbReference>
<sequence length="503" mass="55314">MSGLFMEDDIQKQLGIDDYERALDVIGLESDDSDSSSVIHNNIDIADDNDMDLMLPSPVGGSGSAVTAEVRPRINVGTIGHIDHGKTTLTAAITKVLEKDGRAKYMKYADIDRAPEEKARGITINACHIGYSTTTRDFAHTDCPGHIDYIKNMIVGTSQMDAAVLVVAATDGTMPQTHEHLMLAKQIGLKNIIVYINKVDLVDDQTVELVQIETVELLQHLGFESSKVPIVIGSALCALENKDPEIGEQSIRKLLDALDHIPLPERKRSGPFVMPVEKVITVAGRGTVLIGTISEGTLNRSDPAVIQGYGQEFKTIVSSIRMFENFIDKAEAGDNVGLLVRGIKKEVVRRGMYVSHQNAGVTQHDAVQAHIYVRTKAEGGRTKPITNKYIQTMYMDTWDLASCIMLPSGLNLVMPGESIETDIILRTPMVVRKGQQFFIREGKNTTVSGVVTKLLPPTEVMLSGFNRLRQATVAIESNAQVVQKKKFEKLAKETKRKVSKHKK</sequence>
<reference evidence="13" key="1">
    <citation type="journal article" date="2023" name="Mol. Biol. Evol.">
        <title>Third-Generation Sequencing Reveals the Adaptive Role of the Epigenome in Three Deep-Sea Polychaetes.</title>
        <authorList>
            <person name="Perez M."/>
            <person name="Aroh O."/>
            <person name="Sun Y."/>
            <person name="Lan Y."/>
            <person name="Juniper S.K."/>
            <person name="Young C.R."/>
            <person name="Angers B."/>
            <person name="Qian P.Y."/>
        </authorList>
    </citation>
    <scope>NUCLEOTIDE SEQUENCE</scope>
    <source>
        <strain evidence="13">P08H-3</strain>
    </source>
</reference>
<dbReference type="InterPro" id="IPR005225">
    <property type="entry name" value="Small_GTP-bd"/>
</dbReference>
<dbReference type="CDD" id="cd01884">
    <property type="entry name" value="EF_Tu"/>
    <property type="match status" value="1"/>
</dbReference>
<keyword evidence="9" id="KW-0460">Magnesium</keyword>
<name>A0AAD9K7Q7_9ANNE</name>
<dbReference type="Pfam" id="PF03143">
    <property type="entry name" value="GTP_EFTU_D3"/>
    <property type="match status" value="1"/>
</dbReference>
<dbReference type="PANTHER" id="PTHR43721">
    <property type="entry name" value="ELONGATION FACTOR TU-RELATED"/>
    <property type="match status" value="1"/>
</dbReference>
<dbReference type="NCBIfam" id="TIGR00231">
    <property type="entry name" value="small_GTP"/>
    <property type="match status" value="1"/>
</dbReference>
<gene>
    <name evidence="13" type="ORF">LSH36_40g16001</name>
</gene>
<evidence type="ECO:0000256" key="8">
    <source>
        <dbReference type="ARBA" id="ARBA00022801"/>
    </source>
</evidence>
<dbReference type="PANTHER" id="PTHR43721:SF2">
    <property type="entry name" value="ELONGATION FACTOR TU, MITOCHONDRIAL"/>
    <property type="match status" value="1"/>
</dbReference>
<dbReference type="GO" id="GO:0046872">
    <property type="term" value="F:metal ion binding"/>
    <property type="evidence" value="ECO:0007669"/>
    <property type="project" value="UniProtKB-KW"/>
</dbReference>
<evidence type="ECO:0000256" key="7">
    <source>
        <dbReference type="ARBA" id="ARBA00022768"/>
    </source>
</evidence>
<dbReference type="InterPro" id="IPR004160">
    <property type="entry name" value="Transl_elong_EFTu/EF1A_C"/>
</dbReference>
<accession>A0AAD9K7Q7</accession>
<dbReference type="PROSITE" id="PS51722">
    <property type="entry name" value="G_TR_2"/>
    <property type="match status" value="1"/>
</dbReference>
<feature type="domain" description="Tr-type G" evidence="12">
    <location>
        <begin position="71"/>
        <end position="265"/>
    </location>
</feature>
<evidence type="ECO:0000256" key="1">
    <source>
        <dbReference type="ARBA" id="ARBA00007249"/>
    </source>
</evidence>
<dbReference type="GO" id="GO:0003746">
    <property type="term" value="F:translation elongation factor activity"/>
    <property type="evidence" value="ECO:0007669"/>
    <property type="project" value="UniProtKB-KW"/>
</dbReference>
<dbReference type="SUPFAM" id="SSF52540">
    <property type="entry name" value="P-loop containing nucleoside triphosphate hydrolases"/>
    <property type="match status" value="1"/>
</dbReference>
<keyword evidence="6" id="KW-0547">Nucleotide-binding</keyword>
<organism evidence="13 14">
    <name type="scientific">Paralvinella palmiformis</name>
    <dbReference type="NCBI Taxonomy" id="53620"/>
    <lineage>
        <taxon>Eukaryota</taxon>
        <taxon>Metazoa</taxon>
        <taxon>Spiralia</taxon>
        <taxon>Lophotrochozoa</taxon>
        <taxon>Annelida</taxon>
        <taxon>Polychaeta</taxon>
        <taxon>Sedentaria</taxon>
        <taxon>Canalipalpata</taxon>
        <taxon>Terebellida</taxon>
        <taxon>Terebelliformia</taxon>
        <taxon>Alvinellidae</taxon>
        <taxon>Paralvinella</taxon>
    </lineage>
</organism>
<evidence type="ECO:0000256" key="3">
    <source>
        <dbReference type="ARBA" id="ARBA00011986"/>
    </source>
</evidence>
<keyword evidence="4" id="KW-0963">Cytoplasm</keyword>
<keyword evidence="11" id="KW-0342">GTP-binding</keyword>
<dbReference type="InterPro" id="IPR041709">
    <property type="entry name" value="EF-Tu_GTP-bd"/>
</dbReference>
<dbReference type="Pfam" id="PF00009">
    <property type="entry name" value="GTP_EFTU"/>
    <property type="match status" value="1"/>
</dbReference>
<comment type="similarity">
    <text evidence="1">Belongs to the TRAFAC class translation factor GTPase superfamily. Classic translation factor GTPase family. EF-Tu/EF-1A subfamily.</text>
</comment>
<comment type="caution">
    <text evidence="13">The sequence shown here is derived from an EMBL/GenBank/DDBJ whole genome shotgun (WGS) entry which is preliminary data.</text>
</comment>
<dbReference type="FunFam" id="3.40.50.300:FF:000576">
    <property type="entry name" value="Elongation factor Tu"/>
    <property type="match status" value="1"/>
</dbReference>
<dbReference type="SUPFAM" id="SSF50447">
    <property type="entry name" value="Translation proteins"/>
    <property type="match status" value="1"/>
</dbReference>
<evidence type="ECO:0000259" key="12">
    <source>
        <dbReference type="PROSITE" id="PS51722"/>
    </source>
</evidence>
<dbReference type="GO" id="GO:0070125">
    <property type="term" value="P:mitochondrial translational elongation"/>
    <property type="evidence" value="ECO:0007669"/>
    <property type="project" value="TreeGrafter"/>
</dbReference>
<evidence type="ECO:0000256" key="11">
    <source>
        <dbReference type="ARBA" id="ARBA00023134"/>
    </source>
</evidence>
<proteinExistence type="inferred from homology"/>
<keyword evidence="8" id="KW-0378">Hydrolase</keyword>
<dbReference type="SUPFAM" id="SSF50465">
    <property type="entry name" value="EF-Tu/eEF-1alpha/eIF2-gamma C-terminal domain"/>
    <property type="match status" value="1"/>
</dbReference>
<dbReference type="GO" id="GO:0005739">
    <property type="term" value="C:mitochondrion"/>
    <property type="evidence" value="ECO:0007669"/>
    <property type="project" value="TreeGrafter"/>
</dbReference>
<keyword evidence="7" id="KW-0251">Elongation factor</keyword>
<dbReference type="InterPro" id="IPR031157">
    <property type="entry name" value="G_TR_CS"/>
</dbReference>
<evidence type="ECO:0000256" key="4">
    <source>
        <dbReference type="ARBA" id="ARBA00022490"/>
    </source>
</evidence>
<dbReference type="FunFam" id="2.40.30.10:FF:000085">
    <property type="entry name" value="Elongation factor Tu"/>
    <property type="match status" value="1"/>
</dbReference>
<dbReference type="InterPro" id="IPR009000">
    <property type="entry name" value="Transl_B-barrel_sf"/>
</dbReference>
<keyword evidence="10" id="KW-0648">Protein biosynthesis</keyword>
<dbReference type="InterPro" id="IPR050055">
    <property type="entry name" value="EF-Tu_GTPase"/>
</dbReference>
<evidence type="ECO:0000256" key="9">
    <source>
        <dbReference type="ARBA" id="ARBA00022842"/>
    </source>
</evidence>
<dbReference type="EMBL" id="JAODUP010000040">
    <property type="protein sequence ID" value="KAK2166306.1"/>
    <property type="molecule type" value="Genomic_DNA"/>
</dbReference>
<dbReference type="PROSITE" id="PS00301">
    <property type="entry name" value="G_TR_1"/>
    <property type="match status" value="1"/>
</dbReference>
<dbReference type="GO" id="GO:0003924">
    <property type="term" value="F:GTPase activity"/>
    <property type="evidence" value="ECO:0007669"/>
    <property type="project" value="InterPro"/>
</dbReference>
<evidence type="ECO:0000313" key="13">
    <source>
        <dbReference type="EMBL" id="KAK2166306.1"/>
    </source>
</evidence>
<dbReference type="Pfam" id="PF03144">
    <property type="entry name" value="GTP_EFTU_D2"/>
    <property type="match status" value="1"/>
</dbReference>
<keyword evidence="14" id="KW-1185">Reference proteome</keyword>